<reference evidence="3 4" key="1">
    <citation type="journal article" date="2010" name="BMC Genomics">
        <title>Genome analysis and comparative genomics of a Giardia intestinalis assemblage E isolate.</title>
        <authorList>
            <person name="Jerlstrom-Hultqvist J."/>
            <person name="Franzen O."/>
            <person name="Ankarklev J."/>
            <person name="Xu F."/>
            <person name="Nohynkova E."/>
            <person name="Andersson J.O."/>
            <person name="Svard S.G."/>
            <person name="Andersson B."/>
        </authorList>
    </citation>
    <scope>NUCLEOTIDE SEQUENCE [LARGE SCALE GENOMIC DNA]</scope>
    <source>
        <strain evidence="3 4">P15</strain>
    </source>
</reference>
<evidence type="ECO:0000313" key="3">
    <source>
        <dbReference type="EMBL" id="EFO63376.1"/>
    </source>
</evidence>
<feature type="region of interest" description="Disordered" evidence="2">
    <location>
        <begin position="328"/>
        <end position="393"/>
    </location>
</feature>
<evidence type="ECO:0000256" key="1">
    <source>
        <dbReference type="SAM" id="Coils"/>
    </source>
</evidence>
<dbReference type="VEuPathDB" id="GiardiaDB:GLP15_1845"/>
<protein>
    <submittedName>
        <fullName evidence="3">Uncharacterized protein</fullName>
    </submittedName>
</protein>
<dbReference type="AlphaFoldDB" id="E1F2B6"/>
<feature type="compositionally biased region" description="Basic and acidic residues" evidence="2">
    <location>
        <begin position="20"/>
        <end position="29"/>
    </location>
</feature>
<dbReference type="OrthoDB" id="10258513at2759"/>
<keyword evidence="1" id="KW-0175">Coiled coil</keyword>
<proteinExistence type="predicted"/>
<feature type="compositionally biased region" description="Polar residues" evidence="2">
    <location>
        <begin position="39"/>
        <end position="56"/>
    </location>
</feature>
<comment type="caution">
    <text evidence="3">The sequence shown here is derived from an EMBL/GenBank/DDBJ whole genome shotgun (WGS) entry which is preliminary data.</text>
</comment>
<sequence>MDSSCAPIQLVDVVSPTLQGEERTDKGRITDVPSEAESKQSYVTAKISTRSPSCESSKTRKQKDSHVLSVYAQRHRSTPSRKRKIELCEPVASPLRMVLTQSISSPEDAANVTASILKENVPETSDYALINMKKESLRKLLAELSTSPRSTANGLLSPGYLRAESLRVSPMKNDATGTSTTVQQITKTSIALSPLLPQPEGNKEQESKVEMYVTRIAQLEEMLQQRELEMKELMMVVLSNDLLKTSSDSDKVAALTEQLRCKENELRQMIEFLADEQKRKEEIRTIAVQTDQQSDHLPAEKNQLYTVASKRSVENLCPRCRAHERLLEDGDNDGRSSLAIKTDKNSSRGPSKKQVKGHSKDALTQAKSVPVRRTRSVASTPLQNTKRSGQSSKNIHILEQLLQSPKTDMHELSGAQALPLAQFALSPPASVTDSSIAHSPAEFYPLEEQLAPSQYFLNTSVSAVSDTTYTPDLGSKADPSAADPLFDAVFSILTGIAK</sequence>
<evidence type="ECO:0000313" key="4">
    <source>
        <dbReference type="Proteomes" id="UP000008974"/>
    </source>
</evidence>
<dbReference type="OMA" id="MKELMMV"/>
<dbReference type="EMBL" id="ACVC01000133">
    <property type="protein sequence ID" value="EFO63376.1"/>
    <property type="molecule type" value="Genomic_DNA"/>
</dbReference>
<gene>
    <name evidence="3" type="ORF">GLP15_1845</name>
</gene>
<name>E1F2B6_GIAIA</name>
<organism evidence="3 4">
    <name type="scientific">Giardia intestinalis (strain P15)</name>
    <name type="common">Giardia lamblia</name>
    <dbReference type="NCBI Taxonomy" id="658858"/>
    <lineage>
        <taxon>Eukaryota</taxon>
        <taxon>Metamonada</taxon>
        <taxon>Diplomonadida</taxon>
        <taxon>Hexamitidae</taxon>
        <taxon>Giardiinae</taxon>
        <taxon>Giardia</taxon>
    </lineage>
</organism>
<feature type="region of interest" description="Disordered" evidence="2">
    <location>
        <begin position="16"/>
        <end position="65"/>
    </location>
</feature>
<feature type="compositionally biased region" description="Polar residues" evidence="2">
    <location>
        <begin position="376"/>
        <end position="393"/>
    </location>
</feature>
<evidence type="ECO:0000256" key="2">
    <source>
        <dbReference type="SAM" id="MobiDB-lite"/>
    </source>
</evidence>
<feature type="coiled-coil region" evidence="1">
    <location>
        <begin position="202"/>
        <end position="276"/>
    </location>
</feature>
<dbReference type="Proteomes" id="UP000008974">
    <property type="component" value="Unassembled WGS sequence"/>
</dbReference>
<accession>E1F2B6</accession>